<gene>
    <name evidence="1" type="ORF">DBZ36_10415</name>
</gene>
<dbReference type="Pfam" id="PF07152">
    <property type="entry name" value="YaeQ"/>
    <property type="match status" value="1"/>
</dbReference>
<reference evidence="1 2" key="1">
    <citation type="submission" date="2018-09" db="EMBL/GenBank/DDBJ databases">
        <authorList>
            <person name="Wang Z."/>
        </authorList>
    </citation>
    <scope>NUCLEOTIDE SEQUENCE [LARGE SCALE GENOMIC DNA]</scope>
    <source>
        <strain evidence="1 2">ALS 81</strain>
    </source>
</reference>
<comment type="caution">
    <text evidence="1">The sequence shown here is derived from an EMBL/GenBank/DDBJ whole genome shotgun (WGS) entry which is preliminary data.</text>
</comment>
<dbReference type="EMBL" id="RAQO01000005">
    <property type="protein sequence ID" value="RKF18797.1"/>
    <property type="molecule type" value="Genomic_DNA"/>
</dbReference>
<dbReference type="PANTHER" id="PTHR38784:SF1">
    <property type="entry name" value="SUCROSE PHOSPHORYLASE"/>
    <property type="match status" value="1"/>
</dbReference>
<name>A0A420EDL8_9ALTE</name>
<dbReference type="Proteomes" id="UP000286482">
    <property type="component" value="Unassembled WGS sequence"/>
</dbReference>
<dbReference type="PIRSF" id="PIRSF011484">
    <property type="entry name" value="YaeQ"/>
    <property type="match status" value="1"/>
</dbReference>
<evidence type="ECO:0000313" key="2">
    <source>
        <dbReference type="Proteomes" id="UP000286482"/>
    </source>
</evidence>
<protein>
    <submittedName>
        <fullName evidence="1">YaeQ family protein</fullName>
    </submittedName>
</protein>
<dbReference type="OrthoDB" id="5293309at2"/>
<organism evidence="1 2">
    <name type="scientific">Alginatibacterium sediminis</name>
    <dbReference type="NCBI Taxonomy" id="2164068"/>
    <lineage>
        <taxon>Bacteria</taxon>
        <taxon>Pseudomonadati</taxon>
        <taxon>Pseudomonadota</taxon>
        <taxon>Gammaproteobacteria</taxon>
        <taxon>Alteromonadales</taxon>
        <taxon>Alteromonadaceae</taxon>
        <taxon>Alginatibacterium</taxon>
    </lineage>
</organism>
<dbReference type="PANTHER" id="PTHR38784">
    <property type="entry name" value="SUCROSE PHOSPHORYLASE"/>
    <property type="match status" value="1"/>
</dbReference>
<dbReference type="InterPro" id="IPR038590">
    <property type="entry name" value="YaeQ_sf"/>
</dbReference>
<keyword evidence="2" id="KW-1185">Reference proteome</keyword>
<evidence type="ECO:0000313" key="1">
    <source>
        <dbReference type="EMBL" id="RKF18797.1"/>
    </source>
</evidence>
<dbReference type="SUPFAM" id="SSF52980">
    <property type="entry name" value="Restriction endonuclease-like"/>
    <property type="match status" value="1"/>
</dbReference>
<proteinExistence type="predicted"/>
<dbReference type="AlphaFoldDB" id="A0A420EDL8"/>
<dbReference type="InterPro" id="IPR011335">
    <property type="entry name" value="Restrct_endonuc-II-like"/>
</dbReference>
<dbReference type="Gene3D" id="3.10.640.10">
    <property type="entry name" value="Restriction endonuclease-like alpha-beta roll domain"/>
    <property type="match status" value="1"/>
</dbReference>
<dbReference type="InterPro" id="IPR009822">
    <property type="entry name" value="YaeQ"/>
</dbReference>
<dbReference type="RefSeq" id="WP_120354877.1">
    <property type="nucleotide sequence ID" value="NZ_RAQO01000005.1"/>
</dbReference>
<sequence>MALKPTIYKMRVALSDLERNYYDALNLTVAQHPSETLERMMARMLAYCIHAQENLEFTKGLSAIEEPDIWARELDESISLWIEVGEPNVDKIKKASRIAKQVVVYTFNSKSNVWWQQEQGKMGYLKAEVRQFDWSSIQSLAALVGRTMELSVTITGNSAYISVAEHAIDISWTTLQELPS</sequence>
<dbReference type="SMART" id="SM01322">
    <property type="entry name" value="YaeQ"/>
    <property type="match status" value="1"/>
</dbReference>
<accession>A0A420EDL8</accession>